<dbReference type="RefSeq" id="WP_068306684.1">
    <property type="nucleotide sequence ID" value="NZ_DAIOMO010000001.1"/>
</dbReference>
<dbReference type="Proteomes" id="UP000183685">
    <property type="component" value="Unassembled WGS sequence"/>
</dbReference>
<dbReference type="Gene3D" id="1.20.1280.290">
    <property type="match status" value="1"/>
</dbReference>
<dbReference type="Pfam" id="PF04193">
    <property type="entry name" value="PQ-loop"/>
    <property type="match status" value="1"/>
</dbReference>
<evidence type="ECO:0000256" key="5">
    <source>
        <dbReference type="SAM" id="Phobius"/>
    </source>
</evidence>
<evidence type="ECO:0000256" key="3">
    <source>
        <dbReference type="ARBA" id="ARBA00022989"/>
    </source>
</evidence>
<feature type="transmembrane region" description="Helical" evidence="5">
    <location>
        <begin position="6"/>
        <end position="24"/>
    </location>
</feature>
<evidence type="ECO:0000313" key="6">
    <source>
        <dbReference type="EMBL" id="SDE40251.1"/>
    </source>
</evidence>
<name>A0A1G7CLZ1_9PROT</name>
<dbReference type="STRING" id="637679.GCA_001550055_03066"/>
<gene>
    <name evidence="6" type="ORF">SAMN04488071_2855</name>
</gene>
<dbReference type="NCBIfam" id="NF037968">
    <property type="entry name" value="SemiSWEET_2"/>
    <property type="match status" value="1"/>
</dbReference>
<evidence type="ECO:0000256" key="1">
    <source>
        <dbReference type="ARBA" id="ARBA00004141"/>
    </source>
</evidence>
<proteinExistence type="predicted"/>
<keyword evidence="3 5" id="KW-1133">Transmembrane helix</keyword>
<reference evidence="6 7" key="1">
    <citation type="submission" date="2016-10" db="EMBL/GenBank/DDBJ databases">
        <authorList>
            <person name="de Groot N.N."/>
        </authorList>
    </citation>
    <scope>NUCLEOTIDE SEQUENCE [LARGE SCALE GENOMIC DNA]</scope>
    <source>
        <strain evidence="6 7">CGMCC 1.9109</strain>
    </source>
</reference>
<accession>A0A1G7CLZ1</accession>
<protein>
    <submittedName>
        <fullName evidence="6">MtN3 and saliva related transmembrane protein</fullName>
    </submittedName>
</protein>
<sequence>MPYLTLIGLLAGCLTTIAFVPQVVRVWRTRSTTDISLGMFGLMSLGVFMWLVYGLMLGDIPIIAANAVTLLLATSIVIAKVRFG</sequence>
<keyword evidence="4 5" id="KW-0472">Membrane</keyword>
<dbReference type="InterPro" id="IPR047662">
    <property type="entry name" value="SemiSWEET"/>
</dbReference>
<dbReference type="GO" id="GO:0016020">
    <property type="term" value="C:membrane"/>
    <property type="evidence" value="ECO:0007669"/>
    <property type="project" value="UniProtKB-SubCell"/>
</dbReference>
<keyword evidence="7" id="KW-1185">Reference proteome</keyword>
<organism evidence="6 7">
    <name type="scientific">Kordiimonas lacus</name>
    <dbReference type="NCBI Taxonomy" id="637679"/>
    <lineage>
        <taxon>Bacteria</taxon>
        <taxon>Pseudomonadati</taxon>
        <taxon>Pseudomonadota</taxon>
        <taxon>Alphaproteobacteria</taxon>
        <taxon>Kordiimonadales</taxon>
        <taxon>Kordiimonadaceae</taxon>
        <taxon>Kordiimonas</taxon>
    </lineage>
</organism>
<keyword evidence="2 5" id="KW-0812">Transmembrane</keyword>
<feature type="transmembrane region" description="Helical" evidence="5">
    <location>
        <begin position="36"/>
        <end position="56"/>
    </location>
</feature>
<dbReference type="OrthoDB" id="9814012at2"/>
<evidence type="ECO:0000256" key="2">
    <source>
        <dbReference type="ARBA" id="ARBA00022692"/>
    </source>
</evidence>
<comment type="subcellular location">
    <subcellularLocation>
        <location evidence="1">Membrane</location>
        <topology evidence="1">Multi-pass membrane protein</topology>
    </subcellularLocation>
</comment>
<evidence type="ECO:0000313" key="7">
    <source>
        <dbReference type="Proteomes" id="UP000183685"/>
    </source>
</evidence>
<feature type="transmembrane region" description="Helical" evidence="5">
    <location>
        <begin position="62"/>
        <end position="81"/>
    </location>
</feature>
<evidence type="ECO:0000256" key="4">
    <source>
        <dbReference type="ARBA" id="ARBA00023136"/>
    </source>
</evidence>
<dbReference type="AlphaFoldDB" id="A0A1G7CLZ1"/>
<dbReference type="EMBL" id="FNAK01000006">
    <property type="protein sequence ID" value="SDE40251.1"/>
    <property type="molecule type" value="Genomic_DNA"/>
</dbReference>
<dbReference type="InterPro" id="IPR006603">
    <property type="entry name" value="PQ-loop_rpt"/>
</dbReference>
<dbReference type="GO" id="GO:0051119">
    <property type="term" value="F:sugar transmembrane transporter activity"/>
    <property type="evidence" value="ECO:0007669"/>
    <property type="project" value="InterPro"/>
</dbReference>